<evidence type="ECO:0000259" key="1">
    <source>
        <dbReference type="PROSITE" id="PS51186"/>
    </source>
</evidence>
<protein>
    <submittedName>
        <fullName evidence="2">GNAT family N-acetyltransferase</fullName>
    </submittedName>
</protein>
<dbReference type="PROSITE" id="PS51186">
    <property type="entry name" value="GNAT"/>
    <property type="match status" value="1"/>
</dbReference>
<organism evidence="2 3">
    <name type="scientific">Acinetobacter guillouiae</name>
    <name type="common">Acinetobacter genomosp. 11</name>
    <dbReference type="NCBI Taxonomy" id="106649"/>
    <lineage>
        <taxon>Bacteria</taxon>
        <taxon>Pseudomonadati</taxon>
        <taxon>Pseudomonadota</taxon>
        <taxon>Gammaproteobacteria</taxon>
        <taxon>Moraxellales</taxon>
        <taxon>Moraxellaceae</taxon>
        <taxon>Acinetobacter</taxon>
    </lineage>
</organism>
<dbReference type="SUPFAM" id="SSF55729">
    <property type="entry name" value="Acyl-CoA N-acyltransferases (Nat)"/>
    <property type="match status" value="1"/>
</dbReference>
<dbReference type="Pfam" id="PF00583">
    <property type="entry name" value="Acetyltransf_1"/>
    <property type="match status" value="1"/>
</dbReference>
<dbReference type="InterPro" id="IPR000182">
    <property type="entry name" value="GNAT_dom"/>
</dbReference>
<sequence>MNISLRPLQLSDIDLIWQHIDRRELITQMYLQQKQNLHLVDCFYDVQSWDEYHLENDPPLLKQHLIQGGRCVGAFNQLNRLIGVQLVSNQVITDYPEAKLLQYFYVDANHQGLGLGTQLMHSAIKSAEQLGAQQLYISATPTQRTVDFYLKQGALVLEKPDQQLWELEPEDIHLIYRLS</sequence>
<dbReference type="Gene3D" id="3.40.630.30">
    <property type="match status" value="1"/>
</dbReference>
<evidence type="ECO:0000313" key="3">
    <source>
        <dbReference type="Proteomes" id="UP000887320"/>
    </source>
</evidence>
<dbReference type="EMBL" id="JAHWXT010000001">
    <property type="protein sequence ID" value="MCF0263850.1"/>
    <property type="molecule type" value="Genomic_DNA"/>
</dbReference>
<dbReference type="AlphaFoldDB" id="A0A8X8GGI8"/>
<comment type="caution">
    <text evidence="2">The sequence shown here is derived from an EMBL/GenBank/DDBJ whole genome shotgun (WGS) entry which is preliminary data.</text>
</comment>
<evidence type="ECO:0000313" key="2">
    <source>
        <dbReference type="EMBL" id="MCF0263850.1"/>
    </source>
</evidence>
<dbReference type="Proteomes" id="UP000887320">
    <property type="component" value="Unassembled WGS sequence"/>
</dbReference>
<dbReference type="GO" id="GO:0016747">
    <property type="term" value="F:acyltransferase activity, transferring groups other than amino-acyl groups"/>
    <property type="evidence" value="ECO:0007669"/>
    <property type="project" value="InterPro"/>
</dbReference>
<name>A0A8X8GGI8_ACIGI</name>
<accession>A0A8X8GGI8</accession>
<feature type="domain" description="N-acetyltransferase" evidence="1">
    <location>
        <begin position="3"/>
        <end position="179"/>
    </location>
</feature>
<dbReference type="CDD" id="cd04301">
    <property type="entry name" value="NAT_SF"/>
    <property type="match status" value="1"/>
</dbReference>
<proteinExistence type="predicted"/>
<reference evidence="2" key="1">
    <citation type="submission" date="2021-07" db="EMBL/GenBank/DDBJ databases">
        <authorList>
            <person name="Fernandez M."/>
            <person name="Pereira P."/>
            <person name="Torres Tejerizo G.A."/>
            <person name="Gonzalez P."/>
            <person name="Agostini E."/>
        </authorList>
    </citation>
    <scope>NUCLEOTIDE SEQUENCE</scope>
    <source>
        <strain evidence="2">SFC 500-1A</strain>
    </source>
</reference>
<dbReference type="InterPro" id="IPR016181">
    <property type="entry name" value="Acyl_CoA_acyltransferase"/>
</dbReference>
<gene>
    <name evidence="2" type="ORF">KW868_05120</name>
</gene>